<dbReference type="InterPro" id="IPR014001">
    <property type="entry name" value="Helicase_ATP-bd"/>
</dbReference>
<keyword evidence="8" id="KW-1185">Reference proteome</keyword>
<dbReference type="InterPro" id="IPR001650">
    <property type="entry name" value="Helicase_C-like"/>
</dbReference>
<comment type="caution">
    <text evidence="7">The sequence shown here is derived from an EMBL/GenBank/DDBJ whole genome shotgun (WGS) entry which is preliminary data.</text>
</comment>
<keyword evidence="3" id="KW-0067">ATP-binding</keyword>
<dbReference type="PANTHER" id="PTHR45626:SF22">
    <property type="entry name" value="DNA REPAIR PROTEIN RAD5"/>
    <property type="match status" value="1"/>
</dbReference>
<dbReference type="GeneID" id="41977939"/>
<dbReference type="CDD" id="cd18008">
    <property type="entry name" value="DEXDc_SHPRH-like"/>
    <property type="match status" value="1"/>
</dbReference>
<evidence type="ECO:0000256" key="3">
    <source>
        <dbReference type="ARBA" id="ARBA00022840"/>
    </source>
</evidence>
<evidence type="ECO:0000256" key="1">
    <source>
        <dbReference type="ARBA" id="ARBA00022741"/>
    </source>
</evidence>
<feature type="region of interest" description="Disordered" evidence="4">
    <location>
        <begin position="900"/>
        <end position="920"/>
    </location>
</feature>
<evidence type="ECO:0000256" key="4">
    <source>
        <dbReference type="SAM" id="MobiDB-lite"/>
    </source>
</evidence>
<dbReference type="Pfam" id="PF00271">
    <property type="entry name" value="Helicase_C"/>
    <property type="match status" value="1"/>
</dbReference>
<organism evidence="7 8">
    <name type="scientific">Thyridium curvatum</name>
    <dbReference type="NCBI Taxonomy" id="1093900"/>
    <lineage>
        <taxon>Eukaryota</taxon>
        <taxon>Fungi</taxon>
        <taxon>Dikarya</taxon>
        <taxon>Ascomycota</taxon>
        <taxon>Pezizomycotina</taxon>
        <taxon>Sordariomycetes</taxon>
        <taxon>Sordariomycetidae</taxon>
        <taxon>Thyridiales</taxon>
        <taxon>Thyridiaceae</taxon>
        <taxon>Thyridium</taxon>
    </lineage>
</organism>
<dbReference type="SUPFAM" id="SSF52540">
    <property type="entry name" value="P-loop containing nucleoside triphosphate hydrolases"/>
    <property type="match status" value="2"/>
</dbReference>
<dbReference type="OrthoDB" id="448448at2759"/>
<dbReference type="STRING" id="1093900.A0A507AEP4"/>
<dbReference type="InterPro" id="IPR038718">
    <property type="entry name" value="SNF2-like_sf"/>
</dbReference>
<dbReference type="PROSITE" id="PS51192">
    <property type="entry name" value="HELICASE_ATP_BIND_1"/>
    <property type="match status" value="1"/>
</dbReference>
<dbReference type="GO" id="GO:0016787">
    <property type="term" value="F:hydrolase activity"/>
    <property type="evidence" value="ECO:0007669"/>
    <property type="project" value="UniProtKB-KW"/>
</dbReference>
<dbReference type="CDD" id="cd18793">
    <property type="entry name" value="SF2_C_SNF"/>
    <property type="match status" value="1"/>
</dbReference>
<evidence type="ECO:0000256" key="2">
    <source>
        <dbReference type="ARBA" id="ARBA00022801"/>
    </source>
</evidence>
<dbReference type="SMART" id="SM00487">
    <property type="entry name" value="DEXDc"/>
    <property type="match status" value="1"/>
</dbReference>
<name>A0A507AEP4_9PEZI</name>
<dbReference type="Pfam" id="PF00176">
    <property type="entry name" value="SNF2-rel_dom"/>
    <property type="match status" value="2"/>
</dbReference>
<dbReference type="SMART" id="SM00490">
    <property type="entry name" value="HELICc"/>
    <property type="match status" value="1"/>
</dbReference>
<gene>
    <name evidence="7" type="ORF">E0L32_010492</name>
</gene>
<dbReference type="Gene3D" id="3.40.50.300">
    <property type="entry name" value="P-loop containing nucleotide triphosphate hydrolases"/>
    <property type="match status" value="1"/>
</dbReference>
<dbReference type="GO" id="GO:0005524">
    <property type="term" value="F:ATP binding"/>
    <property type="evidence" value="ECO:0007669"/>
    <property type="project" value="UniProtKB-KW"/>
</dbReference>
<dbReference type="InParanoid" id="A0A507AEP4"/>
<dbReference type="InterPro" id="IPR050628">
    <property type="entry name" value="SNF2_RAD54_helicase_TF"/>
</dbReference>
<dbReference type="PROSITE" id="PS51194">
    <property type="entry name" value="HELICASE_CTER"/>
    <property type="match status" value="1"/>
</dbReference>
<feature type="domain" description="Helicase ATP-binding" evidence="5">
    <location>
        <begin position="309"/>
        <end position="529"/>
    </location>
</feature>
<dbReference type="EMBL" id="SKBQ01000085">
    <property type="protein sequence ID" value="TPX07805.1"/>
    <property type="molecule type" value="Genomic_DNA"/>
</dbReference>
<evidence type="ECO:0000259" key="5">
    <source>
        <dbReference type="PROSITE" id="PS51192"/>
    </source>
</evidence>
<dbReference type="GO" id="GO:0008094">
    <property type="term" value="F:ATP-dependent activity, acting on DNA"/>
    <property type="evidence" value="ECO:0007669"/>
    <property type="project" value="TreeGrafter"/>
</dbReference>
<proteinExistence type="predicted"/>
<feature type="domain" description="Helicase C-terminal" evidence="6">
    <location>
        <begin position="765"/>
        <end position="917"/>
    </location>
</feature>
<dbReference type="Proteomes" id="UP000319257">
    <property type="component" value="Unassembled WGS sequence"/>
</dbReference>
<dbReference type="Gene3D" id="3.40.50.10810">
    <property type="entry name" value="Tandem AAA-ATPase domain"/>
    <property type="match status" value="1"/>
</dbReference>
<evidence type="ECO:0000313" key="7">
    <source>
        <dbReference type="EMBL" id="TPX07805.1"/>
    </source>
</evidence>
<dbReference type="GO" id="GO:0006281">
    <property type="term" value="P:DNA repair"/>
    <property type="evidence" value="ECO:0007669"/>
    <property type="project" value="TreeGrafter"/>
</dbReference>
<sequence length="943" mass="105931">MINDSATLPGTTDLYKQVLHRFGSSDQQLFDRSSNNSIVEHVIETSLSQPDDVCFGMVSCFQRRRHCLGTNYSKIVDVQGTCQSAVSETNLEFPVFFRSPETFAGIDDSSLSGKVETSFVHIVQSLQDETRINLQVTCMVQQSDCQAKRPRKYLSVPCCLQIILYGPIELYNDIGTFFEEHGFFIQDPKGCNRNVLYCNPHRLPSLDCGLFPWTSDLEFRPVPVAFEIADFASRPELLEILDSQEDLPLTPQSPSIRTQLARHQLQALTFMLRREQGWAFEGGSPDIWEVIEQEDNIFYVNRVSDLRQVEEPPQFQGGIIADPMGLGKTLSMIALIASDIHSNPETRFDHDSPHPRSSGSTLVIVPPPCAYNNSLKTLEIYPNKSMPVLGTWEEQLRDHVVPGCMPFFRHHAKSRLTSQEESESNMLVLTTYHTVSAEWRNGAGSEDSVLFQTCWRRIILDEGLAPTPVSLHVVVLTITLTAHFIRNGDSQMAKAICALNSASRWAVTGSPIQNRLGDLATLLKFLKVYPYSEKQIFDAHISNLWKSGNDEEALKRLKRLSGCLLLRRPQTTIELPTRTDFQWSIDLTPAERKLYEEVRTKTIANIEHTMSQPDMARNASFVNVLQQIEAMRMVCNLGLFYHSRHDLTTRSRMAGNWEADAQAAFDVRRGMARMVCQICSSTINTADAIFDDQDHAQSALFFRCLAFICPTCSNRAHSSRNCGHATPCPVAKVVMGPSGLEEPLIADLSRRELNLAFATQQLPTKISALVSDLQRQPEDVKSVVFSTWRMTLDMIELGLNRASIKCLRFDGKVPQKERQAVIDQFRSDPEVKVLLLTLSCGAVGLTLTAASRAYLMEPHWNPTLEDQALARIHRMGQKREVTTRVRQVQESKRDLAAMLLNKGPGEEGSDPTRKPLEVGPDTILTMLTNDELSANDNSSGFDL</sequence>
<keyword evidence="1" id="KW-0547">Nucleotide-binding</keyword>
<evidence type="ECO:0000259" key="6">
    <source>
        <dbReference type="PROSITE" id="PS51194"/>
    </source>
</evidence>
<dbReference type="InterPro" id="IPR049730">
    <property type="entry name" value="SNF2/RAD54-like_C"/>
</dbReference>
<dbReference type="RefSeq" id="XP_030989516.1">
    <property type="nucleotide sequence ID" value="XM_031133116.1"/>
</dbReference>
<keyword evidence="2" id="KW-0378">Hydrolase</keyword>
<dbReference type="AlphaFoldDB" id="A0A507AEP4"/>
<evidence type="ECO:0000313" key="8">
    <source>
        <dbReference type="Proteomes" id="UP000319257"/>
    </source>
</evidence>
<reference evidence="7 8" key="1">
    <citation type="submission" date="2019-06" db="EMBL/GenBank/DDBJ databases">
        <title>Draft genome sequence of the filamentous fungus Phialemoniopsis curvata isolated from diesel fuel.</title>
        <authorList>
            <person name="Varaljay V.A."/>
            <person name="Lyon W.J."/>
            <person name="Crouch A.L."/>
            <person name="Drake C.E."/>
            <person name="Hollomon J.M."/>
            <person name="Nadeau L.J."/>
            <person name="Nunn H.S."/>
            <person name="Stevenson B.S."/>
            <person name="Bojanowski C.L."/>
            <person name="Crookes-Goodson W.J."/>
        </authorList>
    </citation>
    <scope>NUCLEOTIDE SEQUENCE [LARGE SCALE GENOMIC DNA]</scope>
    <source>
        <strain evidence="7 8">D216</strain>
    </source>
</reference>
<dbReference type="InterPro" id="IPR000330">
    <property type="entry name" value="SNF2_N"/>
</dbReference>
<accession>A0A507AEP4</accession>
<dbReference type="InterPro" id="IPR027417">
    <property type="entry name" value="P-loop_NTPase"/>
</dbReference>
<dbReference type="PANTHER" id="PTHR45626">
    <property type="entry name" value="TRANSCRIPTION TERMINATION FACTOR 2-RELATED"/>
    <property type="match status" value="1"/>
</dbReference>
<protein>
    <submittedName>
        <fullName evidence="7">Uncharacterized protein</fullName>
    </submittedName>
</protein>
<dbReference type="GO" id="GO:0005634">
    <property type="term" value="C:nucleus"/>
    <property type="evidence" value="ECO:0007669"/>
    <property type="project" value="TreeGrafter"/>
</dbReference>